<feature type="compositionally biased region" description="Low complexity" evidence="1">
    <location>
        <begin position="88"/>
        <end position="98"/>
    </location>
</feature>
<sequence>MYNHLRNEQLTQDNVNGVACSRDTSKQNSPLFAHHPLKSFPDFPNVLQVPVQKENSHDRFCRTWEWVKQQSKQSLSCPPTVQLPPQTPSTTSSSTVNPVSSTLPILTLPPPLPFQTNSEHLVDRSQPLIMNPLELELAWTKEDIEAARVLCSLTSIETLRNYPFNVDSSPTLIGSKDPNVLIPQIFLYDGTYSPSDLADKDDHQEVDDQVNNNKEKIDDAKTPKRCRSPDIGDVTHGDPFTEYRSTSFTSLNTLPPTPFDLSDSQWNEEVYDNGIVDALMLNKKLKMIEQE</sequence>
<dbReference type="RefSeq" id="XP_019008619.1">
    <property type="nucleotide sequence ID" value="XM_019158006.1"/>
</dbReference>
<dbReference type="EMBL" id="KV700116">
    <property type="protein sequence ID" value="OCF47400.1"/>
    <property type="molecule type" value="Genomic_DNA"/>
</dbReference>
<protein>
    <submittedName>
        <fullName evidence="2">Uncharacterized protein</fullName>
    </submittedName>
</protein>
<dbReference type="EMBL" id="CP144520">
    <property type="protein sequence ID" value="WWC67819.1"/>
    <property type="molecule type" value="Genomic_DNA"/>
</dbReference>
<dbReference type="GeneID" id="30174666"/>
<dbReference type="Proteomes" id="UP000094020">
    <property type="component" value="Chromosome 2"/>
</dbReference>
<reference evidence="2" key="3">
    <citation type="submission" date="2016-07" db="EMBL/GenBank/DDBJ databases">
        <title>Evolution of pathogenesis and genome organization in the Tremellales.</title>
        <authorList>
            <person name="Cuomo C."/>
            <person name="Litvintseva A."/>
            <person name="Heitman J."/>
            <person name="Chen Y."/>
            <person name="Sun S."/>
            <person name="Springer D."/>
            <person name="Dromer F."/>
            <person name="Young S."/>
            <person name="Zeng Q."/>
            <person name="Chapman S."/>
            <person name="Gujja S."/>
            <person name="Saif S."/>
            <person name="Birren B."/>
        </authorList>
    </citation>
    <scope>NUCLEOTIDE SEQUENCE</scope>
    <source>
        <strain evidence="2">CBS 10737</strain>
    </source>
</reference>
<evidence type="ECO:0000256" key="1">
    <source>
        <dbReference type="SAM" id="MobiDB-lite"/>
    </source>
</evidence>
<feature type="region of interest" description="Disordered" evidence="1">
    <location>
        <begin position="75"/>
        <end position="98"/>
    </location>
</feature>
<reference evidence="3" key="4">
    <citation type="submission" date="2024-02" db="EMBL/GenBank/DDBJ databases">
        <title>Comparative genomics of Cryptococcus and Kwoniella reveals pathogenesis evolution and contrasting modes of karyotype evolution via chromosome fusion or intercentromeric recombination.</title>
        <authorList>
            <person name="Coelho M.A."/>
            <person name="David-Palma M."/>
            <person name="Shea T."/>
            <person name="Bowers K."/>
            <person name="McGinley-Smith S."/>
            <person name="Mohammad A.W."/>
            <person name="Gnirke A."/>
            <person name="Yurkov A.M."/>
            <person name="Nowrousian M."/>
            <person name="Sun S."/>
            <person name="Cuomo C.A."/>
            <person name="Heitman J."/>
        </authorList>
    </citation>
    <scope>NUCLEOTIDE SEQUENCE</scope>
    <source>
        <strain evidence="3">CBS 10737</strain>
    </source>
</reference>
<proteinExistence type="predicted"/>
<evidence type="ECO:0000313" key="3">
    <source>
        <dbReference type="EMBL" id="WWC67819.1"/>
    </source>
</evidence>
<keyword evidence="4" id="KW-1185">Reference proteome</keyword>
<gene>
    <name evidence="2" type="ORF">I206_06297</name>
    <name evidence="3" type="ORF">I206_101735</name>
</gene>
<feature type="region of interest" description="Disordered" evidence="1">
    <location>
        <begin position="219"/>
        <end position="238"/>
    </location>
</feature>
<organism evidence="2">
    <name type="scientific">Kwoniella pini CBS 10737</name>
    <dbReference type="NCBI Taxonomy" id="1296096"/>
    <lineage>
        <taxon>Eukaryota</taxon>
        <taxon>Fungi</taxon>
        <taxon>Dikarya</taxon>
        <taxon>Basidiomycota</taxon>
        <taxon>Agaricomycotina</taxon>
        <taxon>Tremellomycetes</taxon>
        <taxon>Tremellales</taxon>
        <taxon>Cryptococcaceae</taxon>
        <taxon>Kwoniella</taxon>
    </lineage>
</organism>
<evidence type="ECO:0000313" key="2">
    <source>
        <dbReference type="EMBL" id="OCF47400.1"/>
    </source>
</evidence>
<name>A0A1B9HVV0_9TREE</name>
<reference evidence="3" key="2">
    <citation type="submission" date="2013-07" db="EMBL/GenBank/DDBJ databases">
        <authorList>
            <consortium name="The Broad Institute Genome Sequencing Platform"/>
            <person name="Cuomo C."/>
            <person name="Litvintseva A."/>
            <person name="Chen Y."/>
            <person name="Heitman J."/>
            <person name="Sun S."/>
            <person name="Springer D."/>
            <person name="Dromer F."/>
            <person name="Young S.K."/>
            <person name="Zeng Q."/>
            <person name="Gargeya S."/>
            <person name="Fitzgerald M."/>
            <person name="Abouelleil A."/>
            <person name="Alvarado L."/>
            <person name="Berlin A.M."/>
            <person name="Chapman S.B."/>
            <person name="Dewar J."/>
            <person name="Goldberg J."/>
            <person name="Griggs A."/>
            <person name="Gujja S."/>
            <person name="Hansen M."/>
            <person name="Howarth C."/>
            <person name="Imamovic A."/>
            <person name="Larimer J."/>
            <person name="McCowan C."/>
            <person name="Murphy C."/>
            <person name="Pearson M."/>
            <person name="Priest M."/>
            <person name="Roberts A."/>
            <person name="Saif S."/>
            <person name="Shea T."/>
            <person name="Sykes S."/>
            <person name="Wortman J."/>
            <person name="Nusbaum C."/>
            <person name="Birren B."/>
        </authorList>
    </citation>
    <scope>NUCLEOTIDE SEQUENCE</scope>
    <source>
        <strain evidence="3">CBS 10737</strain>
    </source>
</reference>
<reference evidence="2" key="1">
    <citation type="submission" date="2013-07" db="EMBL/GenBank/DDBJ databases">
        <title>The Genome Sequence of Cryptococcus pinus CBS10737.</title>
        <authorList>
            <consortium name="The Broad Institute Genome Sequencing Platform"/>
            <person name="Cuomo C."/>
            <person name="Litvintseva A."/>
            <person name="Chen Y."/>
            <person name="Heitman J."/>
            <person name="Sun S."/>
            <person name="Springer D."/>
            <person name="Dromer F."/>
            <person name="Young S.K."/>
            <person name="Zeng Q."/>
            <person name="Gargeya S."/>
            <person name="Fitzgerald M."/>
            <person name="Abouelleil A."/>
            <person name="Alvarado L."/>
            <person name="Berlin A.M."/>
            <person name="Chapman S.B."/>
            <person name="Dewar J."/>
            <person name="Goldberg J."/>
            <person name="Griggs A."/>
            <person name="Gujja S."/>
            <person name="Hansen M."/>
            <person name="Howarth C."/>
            <person name="Imamovic A."/>
            <person name="Larimer J."/>
            <person name="McCowan C."/>
            <person name="Murphy C."/>
            <person name="Pearson M."/>
            <person name="Priest M."/>
            <person name="Roberts A."/>
            <person name="Saif S."/>
            <person name="Shea T."/>
            <person name="Sykes S."/>
            <person name="Wortman J."/>
            <person name="Nusbaum C."/>
            <person name="Birren B."/>
        </authorList>
    </citation>
    <scope>NUCLEOTIDE SEQUENCE [LARGE SCALE GENOMIC DNA]</scope>
    <source>
        <strain evidence="2">CBS 10737</strain>
    </source>
</reference>
<accession>A0A1B9HVV0</accession>
<dbReference type="AlphaFoldDB" id="A0A1B9HVV0"/>
<dbReference type="KEGG" id="kpin:30174666"/>
<feature type="region of interest" description="Disordered" evidence="1">
    <location>
        <begin position="1"/>
        <end position="27"/>
    </location>
</feature>
<evidence type="ECO:0000313" key="4">
    <source>
        <dbReference type="Proteomes" id="UP000094020"/>
    </source>
</evidence>